<dbReference type="InterPro" id="IPR044203">
    <property type="entry name" value="GlbO/GLB3-like"/>
</dbReference>
<dbReference type="PANTHER" id="PTHR47366">
    <property type="entry name" value="TWO-ON-TWO HEMOGLOBIN-3"/>
    <property type="match status" value="1"/>
</dbReference>
<comment type="caution">
    <text evidence="7">The sequence shown here is derived from an EMBL/GenBank/DDBJ whole genome shotgun (WGS) entry which is preliminary data.</text>
</comment>
<sequence length="147" mass="16692">MPLIYRPDSSSVQRKSTPDYSVGDNTFIAVGGEEGIRQLVDNFYSHMDTLPEARTIRAMHAEDLTESKAKLTAFLTGWMGGPDRYTEQYGMMNLPGAHRHLGIGIAEKEAWLLCMQKALDDQNYHELLKRHIMVQLSFPAEMCRSRS</sequence>
<dbReference type="AlphaFoldDB" id="A0A0J1HGV1"/>
<dbReference type="GO" id="GO:0020037">
    <property type="term" value="F:heme binding"/>
    <property type="evidence" value="ECO:0007669"/>
    <property type="project" value="InterPro"/>
</dbReference>
<evidence type="ECO:0000256" key="5">
    <source>
        <dbReference type="ARBA" id="ARBA00023004"/>
    </source>
</evidence>
<dbReference type="Gene3D" id="1.10.490.10">
    <property type="entry name" value="Globins"/>
    <property type="match status" value="1"/>
</dbReference>
<gene>
    <name evidence="7" type="ORF">ABT57_05165</name>
</gene>
<protein>
    <submittedName>
        <fullName evidence="7">Globin</fullName>
    </submittedName>
</protein>
<name>A0A0J1HGV1_9GAMM</name>
<reference evidence="7 8" key="1">
    <citation type="submission" date="2015-05" db="EMBL/GenBank/DDBJ databases">
        <title>Photobacterium galathea sp. nov.</title>
        <authorList>
            <person name="Machado H."/>
            <person name="Gram L."/>
        </authorList>
    </citation>
    <scope>NUCLEOTIDE SEQUENCE [LARGE SCALE GENOMIC DNA]</scope>
    <source>
        <strain evidence="7 8">DSM 22954</strain>
    </source>
</reference>
<dbReference type="InterPro" id="IPR001486">
    <property type="entry name" value="Hemoglobin_trunc"/>
</dbReference>
<dbReference type="RefSeq" id="WP_047884133.1">
    <property type="nucleotide sequence ID" value="NZ_PYMI01000001.1"/>
</dbReference>
<keyword evidence="2" id="KW-0813">Transport</keyword>
<organism evidence="7 8">
    <name type="scientific">Photobacterium ganghwense</name>
    <dbReference type="NCBI Taxonomy" id="320778"/>
    <lineage>
        <taxon>Bacteria</taxon>
        <taxon>Pseudomonadati</taxon>
        <taxon>Pseudomonadota</taxon>
        <taxon>Gammaproteobacteria</taxon>
        <taxon>Vibrionales</taxon>
        <taxon>Vibrionaceae</taxon>
        <taxon>Photobacterium</taxon>
    </lineage>
</organism>
<keyword evidence="3" id="KW-0349">Heme</keyword>
<evidence type="ECO:0000256" key="1">
    <source>
        <dbReference type="ARBA" id="ARBA00001971"/>
    </source>
</evidence>
<dbReference type="STRING" id="320778.ABT57_05165"/>
<dbReference type="CDD" id="cd14773">
    <property type="entry name" value="TrHb2_PhHbO-like_O"/>
    <property type="match status" value="1"/>
</dbReference>
<dbReference type="InterPro" id="IPR019795">
    <property type="entry name" value="Globin_bac-like_CS"/>
</dbReference>
<dbReference type="EMBL" id="LDOU01000005">
    <property type="protein sequence ID" value="KLV10834.1"/>
    <property type="molecule type" value="Genomic_DNA"/>
</dbReference>
<evidence type="ECO:0000256" key="3">
    <source>
        <dbReference type="ARBA" id="ARBA00022617"/>
    </source>
</evidence>
<dbReference type="GO" id="GO:0046872">
    <property type="term" value="F:metal ion binding"/>
    <property type="evidence" value="ECO:0007669"/>
    <property type="project" value="UniProtKB-KW"/>
</dbReference>
<dbReference type="OrthoDB" id="9790913at2"/>
<comment type="similarity">
    <text evidence="6">Belongs to the truncated hemoglobin family. Group II subfamily.</text>
</comment>
<dbReference type="Proteomes" id="UP000035909">
    <property type="component" value="Unassembled WGS sequence"/>
</dbReference>
<dbReference type="GO" id="GO:0019825">
    <property type="term" value="F:oxygen binding"/>
    <property type="evidence" value="ECO:0007669"/>
    <property type="project" value="InterPro"/>
</dbReference>
<keyword evidence="8" id="KW-1185">Reference proteome</keyword>
<evidence type="ECO:0000256" key="2">
    <source>
        <dbReference type="ARBA" id="ARBA00022448"/>
    </source>
</evidence>
<proteinExistence type="inferred from homology"/>
<evidence type="ECO:0000256" key="4">
    <source>
        <dbReference type="ARBA" id="ARBA00022723"/>
    </source>
</evidence>
<evidence type="ECO:0000256" key="6">
    <source>
        <dbReference type="ARBA" id="ARBA00034496"/>
    </source>
</evidence>
<evidence type="ECO:0000313" key="8">
    <source>
        <dbReference type="Proteomes" id="UP000035909"/>
    </source>
</evidence>
<dbReference type="PANTHER" id="PTHR47366:SF1">
    <property type="entry name" value="TWO-ON-TWO HEMOGLOBIN-3"/>
    <property type="match status" value="1"/>
</dbReference>
<accession>A0A0J1HGV1</accession>
<dbReference type="SUPFAM" id="SSF46458">
    <property type="entry name" value="Globin-like"/>
    <property type="match status" value="1"/>
</dbReference>
<dbReference type="GO" id="GO:0005344">
    <property type="term" value="F:oxygen carrier activity"/>
    <property type="evidence" value="ECO:0007669"/>
    <property type="project" value="InterPro"/>
</dbReference>
<dbReference type="PATRIC" id="fig|320778.3.peg.1115"/>
<dbReference type="InterPro" id="IPR012292">
    <property type="entry name" value="Globin/Proto"/>
</dbReference>
<keyword evidence="5" id="KW-0408">Iron</keyword>
<keyword evidence="4" id="KW-0479">Metal-binding</keyword>
<comment type="cofactor">
    <cofactor evidence="1">
        <name>heme</name>
        <dbReference type="ChEBI" id="CHEBI:30413"/>
    </cofactor>
</comment>
<dbReference type="InterPro" id="IPR009050">
    <property type="entry name" value="Globin-like_sf"/>
</dbReference>
<dbReference type="PROSITE" id="PS01213">
    <property type="entry name" value="GLOBIN_FAM_2"/>
    <property type="match status" value="1"/>
</dbReference>
<dbReference type="Pfam" id="PF01152">
    <property type="entry name" value="Bac_globin"/>
    <property type="match status" value="1"/>
</dbReference>
<evidence type="ECO:0000313" key="7">
    <source>
        <dbReference type="EMBL" id="KLV10834.1"/>
    </source>
</evidence>